<dbReference type="EMBL" id="JBDNCH010000002">
    <property type="protein sequence ID" value="MEN9062386.1"/>
    <property type="molecule type" value="Genomic_DNA"/>
</dbReference>
<evidence type="ECO:0000256" key="1">
    <source>
        <dbReference type="SAM" id="MobiDB-lite"/>
    </source>
</evidence>
<dbReference type="Gene3D" id="3.40.50.720">
    <property type="entry name" value="NAD(P)-binding Rossmann-like Domain"/>
    <property type="match status" value="1"/>
</dbReference>
<dbReference type="AlphaFoldDB" id="A0AAW9SQ93"/>
<feature type="domain" description="NAD-dependent epimerase/dehydratase" evidence="2">
    <location>
        <begin position="286"/>
        <end position="449"/>
    </location>
</feature>
<proteinExistence type="predicted"/>
<evidence type="ECO:0000313" key="5">
    <source>
        <dbReference type="Proteomes" id="UP001428774"/>
    </source>
</evidence>
<keyword evidence="5" id="KW-1185">Reference proteome</keyword>
<dbReference type="Proteomes" id="UP001428774">
    <property type="component" value="Unassembled WGS sequence"/>
</dbReference>
<evidence type="ECO:0000259" key="2">
    <source>
        <dbReference type="Pfam" id="PF01370"/>
    </source>
</evidence>
<dbReference type="Pfam" id="PF02129">
    <property type="entry name" value="Peptidase_S15"/>
    <property type="match status" value="1"/>
</dbReference>
<dbReference type="RefSeq" id="WP_347167365.1">
    <property type="nucleotide sequence ID" value="NZ_JBDNCH010000002.1"/>
</dbReference>
<name>A0AAW9SQ93_9RHOB</name>
<accession>A0AAW9SQ93</accession>
<dbReference type="SUPFAM" id="SSF51735">
    <property type="entry name" value="NAD(P)-binding Rossmann-fold domains"/>
    <property type="match status" value="1"/>
</dbReference>
<protein>
    <submittedName>
        <fullName evidence="4">NAD-dependent epimerase/dehydratase family protein</fullName>
    </submittedName>
</protein>
<organism evidence="4 5">
    <name type="scientific">Ponticoccus litoralis</name>
    <dbReference type="NCBI Taxonomy" id="422297"/>
    <lineage>
        <taxon>Bacteria</taxon>
        <taxon>Pseudomonadati</taxon>
        <taxon>Pseudomonadota</taxon>
        <taxon>Alphaproteobacteria</taxon>
        <taxon>Rhodobacterales</taxon>
        <taxon>Roseobacteraceae</taxon>
        <taxon>Ponticoccus</taxon>
    </lineage>
</organism>
<gene>
    <name evidence="4" type="ORF">ABFB10_16705</name>
</gene>
<evidence type="ECO:0000313" key="4">
    <source>
        <dbReference type="EMBL" id="MEN9062386.1"/>
    </source>
</evidence>
<feature type="region of interest" description="Disordered" evidence="1">
    <location>
        <begin position="244"/>
        <end position="270"/>
    </location>
</feature>
<reference evidence="4 5" key="1">
    <citation type="submission" date="2024-05" db="EMBL/GenBank/DDBJ databases">
        <title>Genome sequence of Ponticoccus litoralis KCCM 90028.</title>
        <authorList>
            <person name="Kim J.M."/>
            <person name="Lee J.K."/>
            <person name="Choi B.J."/>
            <person name="Bayburt H."/>
            <person name="Baek J.H."/>
            <person name="Jeon C.O."/>
        </authorList>
    </citation>
    <scope>NUCLEOTIDE SEQUENCE [LARGE SCALE GENOMIC DNA]</scope>
    <source>
        <strain evidence="4 5">KCCM 90028</strain>
    </source>
</reference>
<dbReference type="PANTHER" id="PTHR22946">
    <property type="entry name" value="DIENELACTONE HYDROLASE DOMAIN-CONTAINING PROTEIN-RELATED"/>
    <property type="match status" value="1"/>
</dbReference>
<dbReference type="InterPro" id="IPR029058">
    <property type="entry name" value="AB_hydrolase_fold"/>
</dbReference>
<dbReference type="GO" id="GO:0016787">
    <property type="term" value="F:hydrolase activity"/>
    <property type="evidence" value="ECO:0007669"/>
    <property type="project" value="InterPro"/>
</dbReference>
<dbReference type="Gene3D" id="3.40.50.1820">
    <property type="entry name" value="alpha/beta hydrolase"/>
    <property type="match status" value="1"/>
</dbReference>
<evidence type="ECO:0000259" key="3">
    <source>
        <dbReference type="Pfam" id="PF02129"/>
    </source>
</evidence>
<dbReference type="InterPro" id="IPR036291">
    <property type="entry name" value="NAD(P)-bd_dom_sf"/>
</dbReference>
<dbReference type="Pfam" id="PF01370">
    <property type="entry name" value="Epimerase"/>
    <property type="match status" value="1"/>
</dbReference>
<dbReference type="InterPro" id="IPR000383">
    <property type="entry name" value="Xaa-Pro-like_dom"/>
</dbReference>
<dbReference type="InterPro" id="IPR001509">
    <property type="entry name" value="Epimerase_deHydtase"/>
</dbReference>
<feature type="domain" description="Xaa-Pro dipeptidyl-peptidase-like" evidence="3">
    <location>
        <begin position="29"/>
        <end position="182"/>
    </location>
</feature>
<comment type="caution">
    <text evidence="4">The sequence shown here is derived from an EMBL/GenBank/DDBJ whole genome shotgun (WGS) entry which is preliminary data.</text>
</comment>
<dbReference type="SUPFAM" id="SSF53474">
    <property type="entry name" value="alpha/beta-Hydrolases"/>
    <property type="match status" value="1"/>
</dbReference>
<sequence length="546" mass="59062">MTEAAALRATLRRLLALEPEALPPEHSFLVPEGEGPFPAVLYAHLHGGHYHLGRRELTEGWRCLQGPYAPDLLAAGYAVLCIDMPGFGARQGEGNEGALAKAALWQGRTLMGRMLGELQAGFDWLAAHPKVDAGRIATLGLSMGGTHAYWLAALEPRVAAVAQLCVLADIGPMIRDGSFDKHNHYMTVPGFLRHAEMGDVAGLVAPRPQLVCHGAARRPDAGTGARPCSDAPARSLWRVRGAGAVHRARRGSRRDTGHAPQGAGFPVPDHRAGVKSMGGTMLNRLLITGANGNLGREMRTRLTHLAKTIRLSDRGDLGAAQAHEELMPCDLGDKQAVEELVEGCDGILHLGGQSVEAPLEVIRNANLDGMFNLYEGARKSRVTPRIIFASSNHAIGFHKQTERLDAESVTRPDGLYGVSKVFGEAIASMYHDKFGIETASVRIGSCFPEPKNHRMLSTWMSHEDFVRLIERIFITPRLGCPIIYGASANAASWWDNREVAYPGWTPQDSSEPFRAKIDAEMDPPKGDDANALYQGGGFCADGIHED</sequence>
<dbReference type="InterPro" id="IPR050261">
    <property type="entry name" value="FrsA_esterase"/>
</dbReference>